<keyword evidence="6" id="KW-0479">Metal-binding</keyword>
<dbReference type="STRING" id="111780.Sta7437_3560"/>
<dbReference type="PANTHER" id="PTHR11601">
    <property type="entry name" value="CYSTEINE DESULFURYLASE FAMILY MEMBER"/>
    <property type="match status" value="1"/>
</dbReference>
<keyword evidence="7" id="KW-0663">Pyridoxal phosphate</keyword>
<comment type="catalytic activity">
    <reaction evidence="10">
        <text>(sulfur carrier)-H + L-cysteine = (sulfur carrier)-SH + L-alanine</text>
        <dbReference type="Rhea" id="RHEA:43892"/>
        <dbReference type="Rhea" id="RHEA-COMP:14737"/>
        <dbReference type="Rhea" id="RHEA-COMP:14739"/>
        <dbReference type="ChEBI" id="CHEBI:29917"/>
        <dbReference type="ChEBI" id="CHEBI:35235"/>
        <dbReference type="ChEBI" id="CHEBI:57972"/>
        <dbReference type="ChEBI" id="CHEBI:64428"/>
        <dbReference type="EC" id="2.8.1.7"/>
    </reaction>
</comment>
<dbReference type="GO" id="GO:0051536">
    <property type="term" value="F:iron-sulfur cluster binding"/>
    <property type="evidence" value="ECO:0007669"/>
    <property type="project" value="UniProtKB-KW"/>
</dbReference>
<comment type="subunit">
    <text evidence="3">Homodimer.</text>
</comment>
<keyword evidence="14" id="KW-1185">Reference proteome</keyword>
<gene>
    <name evidence="13" type="ordered locus">Sta7437_3560</name>
</gene>
<keyword evidence="5 13" id="KW-0808">Transferase</keyword>
<dbReference type="PATRIC" id="fig|111780.3.peg.3687"/>
<dbReference type="PANTHER" id="PTHR11601:SF34">
    <property type="entry name" value="CYSTEINE DESULFURASE"/>
    <property type="match status" value="1"/>
</dbReference>
<protein>
    <recommendedName>
        <fullName evidence="4">cysteine desulfurase</fullName>
        <ecNumber evidence="4">2.8.1.7</ecNumber>
    </recommendedName>
</protein>
<dbReference type="Gene3D" id="3.90.1150.10">
    <property type="entry name" value="Aspartate Aminotransferase, domain 1"/>
    <property type="match status" value="1"/>
</dbReference>
<evidence type="ECO:0000256" key="5">
    <source>
        <dbReference type="ARBA" id="ARBA00022679"/>
    </source>
</evidence>
<organism evidence="13 14">
    <name type="scientific">Stanieria cyanosphaera (strain ATCC 29371 / PCC 7437)</name>
    <dbReference type="NCBI Taxonomy" id="111780"/>
    <lineage>
        <taxon>Bacteria</taxon>
        <taxon>Bacillati</taxon>
        <taxon>Cyanobacteriota</taxon>
        <taxon>Cyanophyceae</taxon>
        <taxon>Pleurocapsales</taxon>
        <taxon>Dermocarpellaceae</taxon>
        <taxon>Stanieria</taxon>
    </lineage>
</organism>
<keyword evidence="9" id="KW-0411">Iron-sulfur</keyword>
<evidence type="ECO:0000256" key="4">
    <source>
        <dbReference type="ARBA" id="ARBA00012239"/>
    </source>
</evidence>
<evidence type="ECO:0000256" key="8">
    <source>
        <dbReference type="ARBA" id="ARBA00023004"/>
    </source>
</evidence>
<dbReference type="InterPro" id="IPR015424">
    <property type="entry name" value="PyrdxlP-dep_Trfase"/>
</dbReference>
<evidence type="ECO:0000313" key="14">
    <source>
        <dbReference type="Proteomes" id="UP000010473"/>
    </source>
</evidence>
<dbReference type="InterPro" id="IPR020578">
    <property type="entry name" value="Aminotrans_V_PyrdxlP_BS"/>
</dbReference>
<dbReference type="KEGG" id="scs:Sta7437_3560"/>
<dbReference type="GO" id="GO:0031071">
    <property type="term" value="F:cysteine desulfurase activity"/>
    <property type="evidence" value="ECO:0007669"/>
    <property type="project" value="UniProtKB-EC"/>
</dbReference>
<name>K9XX11_STAC7</name>
<dbReference type="InterPro" id="IPR016454">
    <property type="entry name" value="Cysteine_dSase"/>
</dbReference>
<evidence type="ECO:0000256" key="6">
    <source>
        <dbReference type="ARBA" id="ARBA00022723"/>
    </source>
</evidence>
<dbReference type="HOGENOM" id="CLU_003433_0_0_3"/>
<sequence length="391" mass="42213">MQIYLDYSATTPPHLDVMAKVHQVMTQQWGNPSSLHTWGGRAATVLETARMQVASLINADHPESIIFTSGGTESDSLAIMGVARTYATPQHLIISSVEHSAIAEAAKLLEQWGWQVTRLPVNRQGRINPLDLQAAIQPNTILISIIYGQSEIGTLQPIEKLAQIAHSHGILFHTDAVQVAGRIPIDVQQLGVDLLSLSAHKIYGIQGAGALYVRNGVNLVPLLNGGGQELKLRSGTQALPAIAGFGVAAELAAQELTSEAMRLRGLRDRLFDLLADYPYLIPTGDRLYRLPHHVSFILSEFFAAKTQNVTGKTIVRQLNLAGIGISAGSACHSGKLNPSPVLLAMGYSEAAAKRGIRLTLGKDTTEADIDWTAMVLQQVLDRLMPPLVTIQ</sequence>
<dbReference type="PROSITE" id="PS00595">
    <property type="entry name" value="AA_TRANSFER_CLASS_5"/>
    <property type="match status" value="1"/>
</dbReference>
<evidence type="ECO:0000256" key="1">
    <source>
        <dbReference type="ARBA" id="ARBA00001933"/>
    </source>
</evidence>
<evidence type="ECO:0000256" key="2">
    <source>
        <dbReference type="ARBA" id="ARBA00006490"/>
    </source>
</evidence>
<evidence type="ECO:0000256" key="11">
    <source>
        <dbReference type="RuleBase" id="RU004504"/>
    </source>
</evidence>
<accession>K9XX11</accession>
<dbReference type="GO" id="GO:0046872">
    <property type="term" value="F:metal ion binding"/>
    <property type="evidence" value="ECO:0007669"/>
    <property type="project" value="UniProtKB-KW"/>
</dbReference>
<dbReference type="Gene3D" id="1.10.260.50">
    <property type="match status" value="1"/>
</dbReference>
<dbReference type="RefSeq" id="WP_015194720.1">
    <property type="nucleotide sequence ID" value="NC_019748.1"/>
</dbReference>
<dbReference type="AlphaFoldDB" id="K9XX11"/>
<dbReference type="OrthoDB" id="9808002at2"/>
<comment type="similarity">
    <text evidence="2">Belongs to the class-V pyridoxal-phosphate-dependent aminotransferase family. NifS/IscS subfamily.</text>
</comment>
<dbReference type="Proteomes" id="UP000010473">
    <property type="component" value="Chromosome"/>
</dbReference>
<evidence type="ECO:0000313" key="13">
    <source>
        <dbReference type="EMBL" id="AFZ37058.1"/>
    </source>
</evidence>
<evidence type="ECO:0000259" key="12">
    <source>
        <dbReference type="Pfam" id="PF00266"/>
    </source>
</evidence>
<evidence type="ECO:0000256" key="10">
    <source>
        <dbReference type="ARBA" id="ARBA00050776"/>
    </source>
</evidence>
<dbReference type="Gene3D" id="3.40.640.10">
    <property type="entry name" value="Type I PLP-dependent aspartate aminotransferase-like (Major domain)"/>
    <property type="match status" value="1"/>
</dbReference>
<dbReference type="InterPro" id="IPR015422">
    <property type="entry name" value="PyrdxlP-dep_Trfase_small"/>
</dbReference>
<dbReference type="InterPro" id="IPR000192">
    <property type="entry name" value="Aminotrans_V_dom"/>
</dbReference>
<dbReference type="EC" id="2.8.1.7" evidence="4"/>
<proteinExistence type="inferred from homology"/>
<dbReference type="EMBL" id="CP003653">
    <property type="protein sequence ID" value="AFZ37058.1"/>
    <property type="molecule type" value="Genomic_DNA"/>
</dbReference>
<comment type="cofactor">
    <cofactor evidence="1 11">
        <name>pyridoxal 5'-phosphate</name>
        <dbReference type="ChEBI" id="CHEBI:597326"/>
    </cofactor>
</comment>
<dbReference type="Pfam" id="PF00266">
    <property type="entry name" value="Aminotran_5"/>
    <property type="match status" value="1"/>
</dbReference>
<evidence type="ECO:0000256" key="3">
    <source>
        <dbReference type="ARBA" id="ARBA00011738"/>
    </source>
</evidence>
<feature type="domain" description="Aminotransferase class V" evidence="12">
    <location>
        <begin position="3"/>
        <end position="370"/>
    </location>
</feature>
<dbReference type="FunFam" id="3.40.640.10:FF:000084">
    <property type="entry name" value="IscS-like cysteine desulfurase"/>
    <property type="match status" value="1"/>
</dbReference>
<dbReference type="eggNOG" id="COG1104">
    <property type="taxonomic scope" value="Bacteria"/>
</dbReference>
<dbReference type="PIRSF" id="PIRSF005572">
    <property type="entry name" value="NifS"/>
    <property type="match status" value="1"/>
</dbReference>
<dbReference type="NCBIfam" id="NF002806">
    <property type="entry name" value="PRK02948.1"/>
    <property type="match status" value="1"/>
</dbReference>
<dbReference type="InterPro" id="IPR015421">
    <property type="entry name" value="PyrdxlP-dep_Trfase_major"/>
</dbReference>
<evidence type="ECO:0000256" key="9">
    <source>
        <dbReference type="ARBA" id="ARBA00023014"/>
    </source>
</evidence>
<evidence type="ECO:0000256" key="7">
    <source>
        <dbReference type="ARBA" id="ARBA00022898"/>
    </source>
</evidence>
<keyword evidence="8" id="KW-0408">Iron</keyword>
<reference evidence="14" key="1">
    <citation type="journal article" date="2013" name="Proc. Natl. Acad. Sci. U.S.A.">
        <title>Improving the coverage of the cyanobacterial phylum using diversity-driven genome sequencing.</title>
        <authorList>
            <person name="Shih P.M."/>
            <person name="Wu D."/>
            <person name="Latifi A."/>
            <person name="Axen S.D."/>
            <person name="Fewer D.P."/>
            <person name="Talla E."/>
            <person name="Calteau A."/>
            <person name="Cai F."/>
            <person name="Tandeau de Marsac N."/>
            <person name="Rippka R."/>
            <person name="Herdman M."/>
            <person name="Sivonen K."/>
            <person name="Coursin T."/>
            <person name="Laurent T."/>
            <person name="Goodwin L."/>
            <person name="Nolan M."/>
            <person name="Davenport K.W."/>
            <person name="Han C.S."/>
            <person name="Rubin E.M."/>
            <person name="Eisen J.A."/>
            <person name="Woyke T."/>
            <person name="Gugger M."/>
            <person name="Kerfeld C.A."/>
        </authorList>
    </citation>
    <scope>NUCLEOTIDE SEQUENCE [LARGE SCALE GENOMIC DNA]</scope>
    <source>
        <strain evidence="14">ATCC 29371 / PCC 7437</strain>
    </source>
</reference>
<dbReference type="SUPFAM" id="SSF53383">
    <property type="entry name" value="PLP-dependent transferases"/>
    <property type="match status" value="1"/>
</dbReference>